<dbReference type="PROSITE" id="PS50222">
    <property type="entry name" value="EF_HAND_2"/>
    <property type="match status" value="1"/>
</dbReference>
<evidence type="ECO:0000256" key="1">
    <source>
        <dbReference type="SAM" id="MobiDB-lite"/>
    </source>
</evidence>
<dbReference type="AlphaFoldDB" id="A0A0L8HQ16"/>
<gene>
    <name evidence="3" type="ORF">OCBIM_22009296mg</name>
</gene>
<evidence type="ECO:0000313" key="3">
    <source>
        <dbReference type="EMBL" id="KOF91264.1"/>
    </source>
</evidence>
<dbReference type="SUPFAM" id="SSF47473">
    <property type="entry name" value="EF-hand"/>
    <property type="match status" value="1"/>
</dbReference>
<dbReference type="InterPro" id="IPR011992">
    <property type="entry name" value="EF-hand-dom_pair"/>
</dbReference>
<reference evidence="3" key="1">
    <citation type="submission" date="2015-07" db="EMBL/GenBank/DDBJ databases">
        <title>MeaNS - Measles Nucleotide Surveillance Program.</title>
        <authorList>
            <person name="Tran T."/>
            <person name="Druce J."/>
        </authorList>
    </citation>
    <scope>NUCLEOTIDE SEQUENCE</scope>
    <source>
        <strain evidence="3">UCB-OBI-ISO-001</strain>
        <tissue evidence="3">Gonad</tissue>
    </source>
</reference>
<sequence>MKDSKPGTYIDNMTGRSRRKTKKTKKKKKSNEEKLEKEVEKMRSNEELVESIVYRVNRWLAVNSNTVTELFSSFDTADEGLVTYKQFKAGMIDLKIPCNSAELHLVTLLLDKNFTQTISYVNLTKQISVNGSGEEYNCKGHCSLCGKGMDDPNINRKLVPRKRYVQLDLRLASFSQLKEPFINFFLVVSSDTYISQIIHKILAHTAICTTKMALFRHKTCTKSSLLPEQTTLEECAYHGYCKQHPQEVALFYDFCEDFTDCPLLMADYYFTKNYT</sequence>
<dbReference type="GO" id="GO:0005509">
    <property type="term" value="F:calcium ion binding"/>
    <property type="evidence" value="ECO:0007669"/>
    <property type="project" value="InterPro"/>
</dbReference>
<organism evidence="3">
    <name type="scientific">Octopus bimaculoides</name>
    <name type="common">California two-spotted octopus</name>
    <dbReference type="NCBI Taxonomy" id="37653"/>
    <lineage>
        <taxon>Eukaryota</taxon>
        <taxon>Metazoa</taxon>
        <taxon>Spiralia</taxon>
        <taxon>Lophotrochozoa</taxon>
        <taxon>Mollusca</taxon>
        <taxon>Cephalopoda</taxon>
        <taxon>Coleoidea</taxon>
        <taxon>Octopodiformes</taxon>
        <taxon>Octopoda</taxon>
        <taxon>Incirrata</taxon>
        <taxon>Octopodidae</taxon>
        <taxon>Octopus</taxon>
    </lineage>
</organism>
<protein>
    <recommendedName>
        <fullName evidence="2">EF-hand domain-containing protein</fullName>
    </recommendedName>
</protein>
<name>A0A0L8HQ16_OCTBM</name>
<accession>A0A0L8HQ16</accession>
<dbReference type="InterPro" id="IPR002048">
    <property type="entry name" value="EF_hand_dom"/>
</dbReference>
<dbReference type="Gene3D" id="1.10.238.10">
    <property type="entry name" value="EF-hand"/>
    <property type="match status" value="1"/>
</dbReference>
<dbReference type="OMA" id="ECPILLC"/>
<feature type="domain" description="EF-hand" evidence="2">
    <location>
        <begin position="62"/>
        <end position="97"/>
    </location>
</feature>
<feature type="region of interest" description="Disordered" evidence="1">
    <location>
        <begin position="1"/>
        <end position="38"/>
    </location>
</feature>
<dbReference type="KEGG" id="obi:106869326"/>
<proteinExistence type="predicted"/>
<dbReference type="EMBL" id="KQ417581">
    <property type="protein sequence ID" value="KOF91264.1"/>
    <property type="molecule type" value="Genomic_DNA"/>
</dbReference>
<feature type="compositionally biased region" description="Basic residues" evidence="1">
    <location>
        <begin position="16"/>
        <end position="29"/>
    </location>
</feature>
<dbReference type="STRING" id="37653.A0A0L8HQ16"/>
<dbReference type="OrthoDB" id="418595at2759"/>
<evidence type="ECO:0000259" key="2">
    <source>
        <dbReference type="PROSITE" id="PS50222"/>
    </source>
</evidence>